<dbReference type="Pfam" id="PF01541">
    <property type="entry name" value="GIY-YIG"/>
    <property type="match status" value="1"/>
</dbReference>
<evidence type="ECO:0000313" key="2">
    <source>
        <dbReference type="EMBL" id="DBA29289.1"/>
    </source>
</evidence>
<dbReference type="PROSITE" id="PS50164">
    <property type="entry name" value="GIY_YIG"/>
    <property type="match status" value="1"/>
</dbReference>
<evidence type="ECO:0000259" key="1">
    <source>
        <dbReference type="PROSITE" id="PS50164"/>
    </source>
</evidence>
<name>A0AAV3AS04_PYXAD</name>
<dbReference type="InterPro" id="IPR035901">
    <property type="entry name" value="GIY-YIG_endonuc_sf"/>
</dbReference>
<accession>A0AAV3AS04</accession>
<proteinExistence type="predicted"/>
<protein>
    <recommendedName>
        <fullName evidence="1">GIY-YIG domain-containing protein</fullName>
    </recommendedName>
</protein>
<evidence type="ECO:0000313" key="3">
    <source>
        <dbReference type="Proteomes" id="UP001181693"/>
    </source>
</evidence>
<sequence length="543" mass="62818">MQEKAKQSLMTRFKILTKNVPDSQNEEELRNVLRSITFPEEIEVCDQVKEFAGKTELYIGNGKDMAADRLALQKILKGFTVLADSDEEEETSSRNVKYKIAALKSLVVYVPSTLLYGGTEILEMPGTNDSDPLAMNFIQDALDDVEVLLLLSEYGFRLTGREVRDCLKNSSFIKQWIKDPHNYKLMFRSYPEKNLIYQFGAKDGEKIEKIMQEEDKKKEEEFQKFKDLLQPGDPRDILEKNNAFLKNTGIELLIKEIDQITLQRKKDIISELKEILERSSLNAEKKWSEIESRVTDTTAFNPQYGGRHPVFKLFIYIFFIPFTRFLGKTRTSFNENTLKKNFEGLFKDNMKKYVLEPVFRGGIKNTKCKVSMFTCMFVFYCRWPSNLAKYMVRICIPLKYSSKPGSTFCGDLKCSVCPYIESTTTFTGKNKNKVYKISGILNCTTKNVIYLITCKKCEQQYVGQTTRMVKKRFTVHLSGIRSQKESKNESFLANHFKSEGHSEHDIALVVIQQVSNARSLMEREKYWIRELDTLIPEGLNATL</sequence>
<keyword evidence="3" id="KW-1185">Reference proteome</keyword>
<dbReference type="AlphaFoldDB" id="A0AAV3AS04"/>
<organism evidence="2 3">
    <name type="scientific">Pyxicephalus adspersus</name>
    <name type="common">African bullfrog</name>
    <dbReference type="NCBI Taxonomy" id="30357"/>
    <lineage>
        <taxon>Eukaryota</taxon>
        <taxon>Metazoa</taxon>
        <taxon>Chordata</taxon>
        <taxon>Craniata</taxon>
        <taxon>Vertebrata</taxon>
        <taxon>Euteleostomi</taxon>
        <taxon>Amphibia</taxon>
        <taxon>Batrachia</taxon>
        <taxon>Anura</taxon>
        <taxon>Neobatrachia</taxon>
        <taxon>Ranoidea</taxon>
        <taxon>Pyxicephalidae</taxon>
        <taxon>Pyxicephalinae</taxon>
        <taxon>Pyxicephalus</taxon>
    </lineage>
</organism>
<dbReference type="SMART" id="SM00465">
    <property type="entry name" value="GIYc"/>
    <property type="match status" value="1"/>
</dbReference>
<dbReference type="CDD" id="cd10442">
    <property type="entry name" value="GIY-YIG_PLEs"/>
    <property type="match status" value="1"/>
</dbReference>
<dbReference type="Gene3D" id="3.40.1440.10">
    <property type="entry name" value="GIY-YIG endonuclease"/>
    <property type="match status" value="1"/>
</dbReference>
<dbReference type="InterPro" id="IPR000305">
    <property type="entry name" value="GIY-YIG_endonuc"/>
</dbReference>
<comment type="caution">
    <text evidence="2">The sequence shown here is derived from an EMBL/GenBank/DDBJ whole genome shotgun (WGS) entry which is preliminary data.</text>
</comment>
<dbReference type="SUPFAM" id="SSF82771">
    <property type="entry name" value="GIY-YIG endonuclease"/>
    <property type="match status" value="1"/>
</dbReference>
<dbReference type="Proteomes" id="UP001181693">
    <property type="component" value="Unassembled WGS sequence"/>
</dbReference>
<reference evidence="2" key="1">
    <citation type="thesis" date="2020" institute="ProQuest LLC" country="789 East Eisenhower Parkway, Ann Arbor, MI, USA">
        <title>Comparative Genomics and Chromosome Evolution.</title>
        <authorList>
            <person name="Mudd A.B."/>
        </authorList>
    </citation>
    <scope>NUCLEOTIDE SEQUENCE</scope>
    <source>
        <strain evidence="2">1538</strain>
        <tissue evidence="2">Blood</tissue>
    </source>
</reference>
<gene>
    <name evidence="2" type="ORF">GDO54_009528</name>
</gene>
<dbReference type="EMBL" id="DYDO01000003">
    <property type="protein sequence ID" value="DBA29289.1"/>
    <property type="molecule type" value="Genomic_DNA"/>
</dbReference>
<feature type="domain" description="GIY-YIG" evidence="1">
    <location>
        <begin position="445"/>
        <end position="541"/>
    </location>
</feature>